<dbReference type="GO" id="GO:0004807">
    <property type="term" value="F:triose-phosphate isomerase activity"/>
    <property type="evidence" value="ECO:0007669"/>
    <property type="project" value="UniProtKB-EC"/>
</dbReference>
<evidence type="ECO:0000313" key="11">
    <source>
        <dbReference type="EMBL" id="GFE54450.1"/>
    </source>
</evidence>
<keyword evidence="5 10" id="KW-0312">Gluconeogenesis</keyword>
<dbReference type="SUPFAM" id="SSF51351">
    <property type="entry name" value="Triosephosphate isomerase (TIM)"/>
    <property type="match status" value="1"/>
</dbReference>
<keyword evidence="12" id="KW-1185">Reference proteome</keyword>
<evidence type="ECO:0000256" key="9">
    <source>
        <dbReference type="ARBA" id="ARBA00056661"/>
    </source>
</evidence>
<organism evidence="11 12">
    <name type="scientific">Babesia ovis</name>
    <dbReference type="NCBI Taxonomy" id="5869"/>
    <lineage>
        <taxon>Eukaryota</taxon>
        <taxon>Sar</taxon>
        <taxon>Alveolata</taxon>
        <taxon>Apicomplexa</taxon>
        <taxon>Aconoidasida</taxon>
        <taxon>Piroplasmida</taxon>
        <taxon>Babesiidae</taxon>
        <taxon>Babesia</taxon>
    </lineage>
</organism>
<sequence length="254" mass="28078">MMAALRKRWVGGNWKCNGSFELVSTLAKAFDTVKFDGNAMDVVLFPSNLYITKALEAFDKQRFKIGVQNFSQPKCGAFTGEIAIPMLAELGMNWTLIGHSERRTLFGETDDVVAKKVDIAQQAKLQAAVCIGENLKEREAGRVRDVLTHQLDAFRGVVTDWSIVVIAYEPVWAIGTGKVATTEEVREAHQMIRDYLTEKLGAVAETIRIVYGGSVNETNCKELLHVPNMDGFLVGGKSITPDFSQIISAAYNEK</sequence>
<dbReference type="InterPro" id="IPR020861">
    <property type="entry name" value="Triosephosphate_isomerase_AS"/>
</dbReference>
<dbReference type="OrthoDB" id="6715177at2759"/>
<gene>
    <name evidence="11" type="ORF">BaOVIS_018540</name>
</gene>
<keyword evidence="7 10" id="KW-0413">Isomerase</keyword>
<comment type="pathway">
    <text evidence="2 10">Carbohydrate biosynthesis; gluconeogenesis.</text>
</comment>
<evidence type="ECO:0000256" key="10">
    <source>
        <dbReference type="RuleBase" id="RU363013"/>
    </source>
</evidence>
<evidence type="ECO:0000256" key="8">
    <source>
        <dbReference type="ARBA" id="ARBA00052432"/>
    </source>
</evidence>
<evidence type="ECO:0000256" key="7">
    <source>
        <dbReference type="ARBA" id="ARBA00023235"/>
    </source>
</evidence>
<evidence type="ECO:0000313" key="12">
    <source>
        <dbReference type="Proteomes" id="UP001057455"/>
    </source>
</evidence>
<dbReference type="PANTHER" id="PTHR21139">
    <property type="entry name" value="TRIOSEPHOSPHATE ISOMERASE"/>
    <property type="match status" value="1"/>
</dbReference>
<dbReference type="HAMAP" id="MF_00147_B">
    <property type="entry name" value="TIM_B"/>
    <property type="match status" value="1"/>
</dbReference>
<dbReference type="Pfam" id="PF00121">
    <property type="entry name" value="TIM"/>
    <property type="match status" value="1"/>
</dbReference>
<dbReference type="Gene3D" id="3.20.20.70">
    <property type="entry name" value="Aldolase class I"/>
    <property type="match status" value="1"/>
</dbReference>
<dbReference type="GO" id="GO:0006096">
    <property type="term" value="P:glycolytic process"/>
    <property type="evidence" value="ECO:0007669"/>
    <property type="project" value="UniProtKB-KW"/>
</dbReference>
<accession>A0A9W5WUX7</accession>
<evidence type="ECO:0000256" key="4">
    <source>
        <dbReference type="ARBA" id="ARBA00011738"/>
    </source>
</evidence>
<dbReference type="InterPro" id="IPR013785">
    <property type="entry name" value="Aldolase_TIM"/>
</dbReference>
<reference evidence="11" key="1">
    <citation type="submission" date="2019-12" db="EMBL/GenBank/DDBJ databases">
        <title>Genome sequence of Babesia ovis.</title>
        <authorList>
            <person name="Yamagishi J."/>
            <person name="Sevinc F."/>
            <person name="Xuan X."/>
        </authorList>
    </citation>
    <scope>NUCLEOTIDE SEQUENCE</scope>
    <source>
        <strain evidence="11">Selcuk</strain>
    </source>
</reference>
<dbReference type="InterPro" id="IPR000652">
    <property type="entry name" value="Triosephosphate_isomerase"/>
</dbReference>
<evidence type="ECO:0000256" key="6">
    <source>
        <dbReference type="ARBA" id="ARBA00023152"/>
    </source>
</evidence>
<protein>
    <recommendedName>
        <fullName evidence="10">Triosephosphate isomerase</fullName>
        <ecNumber evidence="10">5.3.1.1</ecNumber>
    </recommendedName>
</protein>
<dbReference type="NCBIfam" id="TIGR00419">
    <property type="entry name" value="tim"/>
    <property type="match status" value="1"/>
</dbReference>
<comment type="catalytic activity">
    <reaction evidence="8">
        <text>D-glyceraldehyde 3-phosphate = dihydroxyacetone phosphate</text>
        <dbReference type="Rhea" id="RHEA:18585"/>
        <dbReference type="ChEBI" id="CHEBI:57642"/>
        <dbReference type="ChEBI" id="CHEBI:59776"/>
        <dbReference type="EC" id="5.3.1.1"/>
    </reaction>
    <physiologicalReaction direction="left-to-right" evidence="8">
        <dbReference type="Rhea" id="RHEA:18586"/>
    </physiologicalReaction>
</comment>
<dbReference type="GO" id="GO:0019563">
    <property type="term" value="P:glycerol catabolic process"/>
    <property type="evidence" value="ECO:0007669"/>
    <property type="project" value="TreeGrafter"/>
</dbReference>
<dbReference type="EMBL" id="BLIY01000016">
    <property type="protein sequence ID" value="GFE54450.1"/>
    <property type="molecule type" value="Genomic_DNA"/>
</dbReference>
<dbReference type="PANTHER" id="PTHR21139:SF2">
    <property type="entry name" value="TRIOSEPHOSPHATE ISOMERASE"/>
    <property type="match status" value="1"/>
</dbReference>
<dbReference type="AlphaFoldDB" id="A0A9W5WUX7"/>
<dbReference type="GO" id="GO:0005829">
    <property type="term" value="C:cytosol"/>
    <property type="evidence" value="ECO:0007669"/>
    <property type="project" value="TreeGrafter"/>
</dbReference>
<keyword evidence="6 10" id="KW-0324">Glycolysis</keyword>
<dbReference type="InterPro" id="IPR022896">
    <property type="entry name" value="TrioseP_Isoase_bac/euk"/>
</dbReference>
<dbReference type="CDD" id="cd00311">
    <property type="entry name" value="TIM"/>
    <property type="match status" value="1"/>
</dbReference>
<dbReference type="EC" id="5.3.1.1" evidence="10"/>
<dbReference type="FunFam" id="3.20.20.70:FF:000016">
    <property type="entry name" value="Triosephosphate isomerase"/>
    <property type="match status" value="1"/>
</dbReference>
<name>A0A9W5WUX7_BABOV</name>
<dbReference type="GO" id="GO:0006094">
    <property type="term" value="P:gluconeogenesis"/>
    <property type="evidence" value="ECO:0007669"/>
    <property type="project" value="UniProtKB-KW"/>
</dbReference>
<dbReference type="PROSITE" id="PS00171">
    <property type="entry name" value="TIM_1"/>
    <property type="match status" value="1"/>
</dbReference>
<dbReference type="GO" id="GO:0046166">
    <property type="term" value="P:glyceraldehyde-3-phosphate biosynthetic process"/>
    <property type="evidence" value="ECO:0007669"/>
    <property type="project" value="TreeGrafter"/>
</dbReference>
<comment type="caution">
    <text evidence="11">The sequence shown here is derived from an EMBL/GenBank/DDBJ whole genome shotgun (WGS) entry which is preliminary data.</text>
</comment>
<dbReference type="PROSITE" id="PS51440">
    <property type="entry name" value="TIM_2"/>
    <property type="match status" value="1"/>
</dbReference>
<comment type="function">
    <text evidence="9">Catalyzes the interconversion of glyceraldehyde 3-phosphate and dihydroxyacetone phosphate in the glycolytic and gluconeogenic pathways.</text>
</comment>
<evidence type="ECO:0000256" key="3">
    <source>
        <dbReference type="ARBA" id="ARBA00007422"/>
    </source>
</evidence>
<dbReference type="Proteomes" id="UP001057455">
    <property type="component" value="Unassembled WGS sequence"/>
</dbReference>
<evidence type="ECO:0000256" key="1">
    <source>
        <dbReference type="ARBA" id="ARBA00004680"/>
    </source>
</evidence>
<dbReference type="InterPro" id="IPR035990">
    <property type="entry name" value="TIM_sf"/>
</dbReference>
<comment type="pathway">
    <text evidence="1 10">Carbohydrate degradation; glycolysis; D-glyceraldehyde 3-phosphate from glycerone phosphate: step 1/1.</text>
</comment>
<evidence type="ECO:0000256" key="2">
    <source>
        <dbReference type="ARBA" id="ARBA00004742"/>
    </source>
</evidence>
<comment type="similarity">
    <text evidence="3 10">Belongs to the triosephosphate isomerase family.</text>
</comment>
<proteinExistence type="inferred from homology"/>
<comment type="subunit">
    <text evidence="4">Homodimer.</text>
</comment>
<evidence type="ECO:0000256" key="5">
    <source>
        <dbReference type="ARBA" id="ARBA00022432"/>
    </source>
</evidence>